<dbReference type="Proteomes" id="UP000271241">
    <property type="component" value="Unassembled WGS sequence"/>
</dbReference>
<protein>
    <submittedName>
        <fullName evidence="1">Family 8 glycosyl transferase</fullName>
    </submittedName>
</protein>
<dbReference type="Pfam" id="PF01501">
    <property type="entry name" value="Glyco_transf_8"/>
    <property type="match status" value="1"/>
</dbReference>
<dbReference type="InterPro" id="IPR050587">
    <property type="entry name" value="GNT1/Glycosyltrans_8"/>
</dbReference>
<name>A0A4P9XKK1_9FUNG</name>
<evidence type="ECO:0000313" key="2">
    <source>
        <dbReference type="Proteomes" id="UP000271241"/>
    </source>
</evidence>
<dbReference type="InterPro" id="IPR029044">
    <property type="entry name" value="Nucleotide-diphossugar_trans"/>
</dbReference>
<proteinExistence type="predicted"/>
<dbReference type="PANTHER" id="PTHR11183">
    <property type="entry name" value="GLYCOGENIN SUBFAMILY MEMBER"/>
    <property type="match status" value="1"/>
</dbReference>
<dbReference type="GO" id="GO:0016757">
    <property type="term" value="F:glycosyltransferase activity"/>
    <property type="evidence" value="ECO:0007669"/>
    <property type="project" value="InterPro"/>
</dbReference>
<keyword evidence="2" id="KW-1185">Reference proteome</keyword>
<dbReference type="STRING" id="78915.A0A4P9XKK1"/>
<reference evidence="2" key="1">
    <citation type="journal article" date="2018" name="Nat. Microbiol.">
        <title>Leveraging single-cell genomics to expand the fungal tree of life.</title>
        <authorList>
            <person name="Ahrendt S.R."/>
            <person name="Quandt C.A."/>
            <person name="Ciobanu D."/>
            <person name="Clum A."/>
            <person name="Salamov A."/>
            <person name="Andreopoulos B."/>
            <person name="Cheng J.F."/>
            <person name="Woyke T."/>
            <person name="Pelin A."/>
            <person name="Henrissat B."/>
            <person name="Reynolds N.K."/>
            <person name="Benny G.L."/>
            <person name="Smith M.E."/>
            <person name="James T.Y."/>
            <person name="Grigoriev I.V."/>
        </authorList>
    </citation>
    <scope>NUCLEOTIDE SEQUENCE [LARGE SCALE GENOMIC DNA]</scope>
    <source>
        <strain evidence="2">RSA 1356</strain>
    </source>
</reference>
<keyword evidence="1" id="KW-0808">Transferase</keyword>
<dbReference type="Gene3D" id="3.90.550.10">
    <property type="entry name" value="Spore Coat Polysaccharide Biosynthesis Protein SpsA, Chain A"/>
    <property type="match status" value="1"/>
</dbReference>
<accession>A0A4P9XKK1</accession>
<organism evidence="1 2">
    <name type="scientific">Thamnocephalis sphaerospora</name>
    <dbReference type="NCBI Taxonomy" id="78915"/>
    <lineage>
        <taxon>Eukaryota</taxon>
        <taxon>Fungi</taxon>
        <taxon>Fungi incertae sedis</taxon>
        <taxon>Zoopagomycota</taxon>
        <taxon>Zoopagomycotina</taxon>
        <taxon>Zoopagomycetes</taxon>
        <taxon>Zoopagales</taxon>
        <taxon>Sigmoideomycetaceae</taxon>
        <taxon>Thamnocephalis</taxon>
    </lineage>
</organism>
<dbReference type="AlphaFoldDB" id="A0A4P9XKK1"/>
<dbReference type="EMBL" id="KZ992905">
    <property type="protein sequence ID" value="RKP06333.1"/>
    <property type="molecule type" value="Genomic_DNA"/>
</dbReference>
<dbReference type="CDD" id="cd02537">
    <property type="entry name" value="GT8_Glycogenin"/>
    <property type="match status" value="1"/>
</dbReference>
<dbReference type="InterPro" id="IPR002495">
    <property type="entry name" value="Glyco_trans_8"/>
</dbReference>
<gene>
    <name evidence="1" type="ORF">THASP1DRAFT_31846</name>
</gene>
<dbReference type="SUPFAM" id="SSF53448">
    <property type="entry name" value="Nucleotide-diphospho-sugar transferases"/>
    <property type="match status" value="1"/>
</dbReference>
<evidence type="ECO:0000313" key="1">
    <source>
        <dbReference type="EMBL" id="RKP06333.1"/>
    </source>
</evidence>
<dbReference type="OrthoDB" id="2014201at2759"/>
<sequence>MAETDSITDSASTVPRYVWATLLTRDSYAMGARVLCRSLQNAGSSFPLVVLYTDAVSVPVVERLSKDGALLQRVEPVEFDAIHNVHQHTRVHYSDLWSKLRVWQLTQYERVCFLDADMLVVRNMDDAFDVIIDERAGFSLAAAHACTCNPQQVEGYPRSWVPENCAYTHQATRCNGGSPPMPGVHSNYFNSGFMLLTPSQTEYDAIMRTLAAHDDLEEFPFADQDLLNLHFEGRVLEMPYFYNALKTMRNCHSAIWDDNEIRCVHYILKKPWDANRNNPEDRDGPYGFVYKLWWQMQDQLLAEELIEDDSL</sequence>